<keyword evidence="3" id="KW-1185">Reference proteome</keyword>
<feature type="transmembrane region" description="Helical" evidence="1">
    <location>
        <begin position="132"/>
        <end position="153"/>
    </location>
</feature>
<dbReference type="eggNOG" id="ENOG5030JCK">
    <property type="taxonomic scope" value="Bacteria"/>
</dbReference>
<gene>
    <name evidence="2" type="ORF">ET33_36935</name>
</gene>
<dbReference type="OrthoDB" id="2663350at2"/>
<name>A0A081P643_9BACL</name>
<dbReference type="RefSeq" id="WP_036680833.1">
    <property type="nucleotide sequence ID" value="NZ_FYEP01000018.1"/>
</dbReference>
<feature type="transmembrane region" description="Helical" evidence="1">
    <location>
        <begin position="90"/>
        <end position="112"/>
    </location>
</feature>
<dbReference type="Proteomes" id="UP000028123">
    <property type="component" value="Unassembled WGS sequence"/>
</dbReference>
<keyword evidence="1" id="KW-0812">Transmembrane</keyword>
<proteinExistence type="predicted"/>
<organism evidence="2 3">
    <name type="scientific">Paenibacillus tyrfis</name>
    <dbReference type="NCBI Taxonomy" id="1501230"/>
    <lineage>
        <taxon>Bacteria</taxon>
        <taxon>Bacillati</taxon>
        <taxon>Bacillota</taxon>
        <taxon>Bacilli</taxon>
        <taxon>Bacillales</taxon>
        <taxon>Paenibacillaceae</taxon>
        <taxon>Paenibacillus</taxon>
    </lineage>
</organism>
<reference evidence="2 3" key="1">
    <citation type="submission" date="2014-06" db="EMBL/GenBank/DDBJ databases">
        <title>Draft genome sequence of Paenibacillus sp. MSt1.</title>
        <authorList>
            <person name="Aw Y.K."/>
            <person name="Ong K.S."/>
            <person name="Gan H.M."/>
            <person name="Lee S.M."/>
        </authorList>
    </citation>
    <scope>NUCLEOTIDE SEQUENCE [LARGE SCALE GENOMIC DNA]</scope>
    <source>
        <strain evidence="2 3">MSt1</strain>
    </source>
</reference>
<keyword evidence="1" id="KW-0472">Membrane</keyword>
<feature type="transmembrane region" description="Helical" evidence="1">
    <location>
        <begin position="20"/>
        <end position="42"/>
    </location>
</feature>
<protein>
    <submittedName>
        <fullName evidence="2">Uncharacterized protein</fullName>
    </submittedName>
</protein>
<dbReference type="EMBL" id="JNVM01000008">
    <property type="protein sequence ID" value="KEQ26166.1"/>
    <property type="molecule type" value="Genomic_DNA"/>
</dbReference>
<feature type="transmembrane region" description="Helical" evidence="1">
    <location>
        <begin position="54"/>
        <end position="78"/>
    </location>
</feature>
<accession>A0A081P643</accession>
<evidence type="ECO:0000313" key="3">
    <source>
        <dbReference type="Proteomes" id="UP000028123"/>
    </source>
</evidence>
<dbReference type="AlphaFoldDB" id="A0A081P643"/>
<evidence type="ECO:0000313" key="2">
    <source>
        <dbReference type="EMBL" id="KEQ26166.1"/>
    </source>
</evidence>
<sequence>MNRIASVTKMYLRDKLSWIYMPWIILLLNLIIHLTIRFSIGGKDGMYTGGITSLYVYMLVIGMVALPQTFVFALGMGVRRKDYFAGTAMNFALISLSTSILILLFSLLEGWSGGWGVGLHFFRMPYWGDGTVIGQVTRNFVLLLHLFFLGFAISSVQRRYGWFGMIVFSGVISAVVSVLVISLNYYQWWGILFQWIAGITVSEWAGWLFALIVVYALASYAMLRKATV</sequence>
<feature type="transmembrane region" description="Helical" evidence="1">
    <location>
        <begin position="204"/>
        <end position="223"/>
    </location>
</feature>
<evidence type="ECO:0000256" key="1">
    <source>
        <dbReference type="SAM" id="Phobius"/>
    </source>
</evidence>
<keyword evidence="1" id="KW-1133">Transmembrane helix</keyword>
<feature type="transmembrane region" description="Helical" evidence="1">
    <location>
        <begin position="160"/>
        <end position="184"/>
    </location>
</feature>
<comment type="caution">
    <text evidence="2">The sequence shown here is derived from an EMBL/GenBank/DDBJ whole genome shotgun (WGS) entry which is preliminary data.</text>
</comment>